<feature type="transmembrane region" description="Helical" evidence="10">
    <location>
        <begin position="127"/>
        <end position="151"/>
    </location>
</feature>
<evidence type="ECO:0000256" key="8">
    <source>
        <dbReference type="ARBA" id="ARBA00023136"/>
    </source>
</evidence>
<dbReference type="SMART" id="SM00382">
    <property type="entry name" value="AAA"/>
    <property type="match status" value="2"/>
</dbReference>
<feature type="transmembrane region" description="Helical" evidence="10">
    <location>
        <begin position="201"/>
        <end position="221"/>
    </location>
</feature>
<feature type="transmembrane region" description="Helical" evidence="10">
    <location>
        <begin position="227"/>
        <end position="248"/>
    </location>
</feature>
<feature type="region of interest" description="Disordered" evidence="9">
    <location>
        <begin position="1"/>
        <end position="23"/>
    </location>
</feature>
<evidence type="ECO:0000259" key="12">
    <source>
        <dbReference type="PROSITE" id="PS50929"/>
    </source>
</evidence>
<dbReference type="InterPro" id="IPR011527">
    <property type="entry name" value="ABC1_TM_dom"/>
</dbReference>
<dbReference type="InterPro" id="IPR027417">
    <property type="entry name" value="P-loop_NTPase"/>
</dbReference>
<dbReference type="PROSITE" id="PS50929">
    <property type="entry name" value="ABC_TM1F"/>
    <property type="match status" value="2"/>
</dbReference>
<dbReference type="EMBL" id="JAGMWT010000001">
    <property type="protein sequence ID" value="KAH7139355.1"/>
    <property type="molecule type" value="Genomic_DNA"/>
</dbReference>
<keyword evidence="7 10" id="KW-1133">Transmembrane helix</keyword>
<comment type="subcellular location">
    <subcellularLocation>
        <location evidence="1">Membrane</location>
        <topology evidence="1">Multi-pass membrane protein</topology>
    </subcellularLocation>
</comment>
<feature type="compositionally biased region" description="Pro residues" evidence="9">
    <location>
        <begin position="8"/>
        <end position="17"/>
    </location>
</feature>
<organism evidence="13 14">
    <name type="scientific">Dendryphion nanum</name>
    <dbReference type="NCBI Taxonomy" id="256645"/>
    <lineage>
        <taxon>Eukaryota</taxon>
        <taxon>Fungi</taxon>
        <taxon>Dikarya</taxon>
        <taxon>Ascomycota</taxon>
        <taxon>Pezizomycotina</taxon>
        <taxon>Dothideomycetes</taxon>
        <taxon>Pleosporomycetidae</taxon>
        <taxon>Pleosporales</taxon>
        <taxon>Torulaceae</taxon>
        <taxon>Dendryphion</taxon>
    </lineage>
</organism>
<gene>
    <name evidence="13" type="ORF">B0J11DRAFT_516632</name>
</gene>
<dbReference type="GO" id="GO:0005743">
    <property type="term" value="C:mitochondrial inner membrane"/>
    <property type="evidence" value="ECO:0007669"/>
    <property type="project" value="TreeGrafter"/>
</dbReference>
<evidence type="ECO:0000313" key="13">
    <source>
        <dbReference type="EMBL" id="KAH7139355.1"/>
    </source>
</evidence>
<dbReference type="GO" id="GO:0090374">
    <property type="term" value="P:oligopeptide export from mitochondrion"/>
    <property type="evidence" value="ECO:0007669"/>
    <property type="project" value="TreeGrafter"/>
</dbReference>
<name>A0A9P9J259_9PLEO</name>
<dbReference type="Gene3D" id="3.40.50.300">
    <property type="entry name" value="P-loop containing nucleotide triphosphate hydrolases"/>
    <property type="match status" value="2"/>
</dbReference>
<comment type="similarity">
    <text evidence="2">Belongs to the ABC transporter superfamily. ABCB family. Multidrug resistance exporter (TC 3.A.1.201) subfamily.</text>
</comment>
<dbReference type="GO" id="GO:0015421">
    <property type="term" value="F:ABC-type oligopeptide transporter activity"/>
    <property type="evidence" value="ECO:0007669"/>
    <property type="project" value="TreeGrafter"/>
</dbReference>
<feature type="compositionally biased region" description="Low complexity" evidence="9">
    <location>
        <begin position="665"/>
        <end position="676"/>
    </location>
</feature>
<dbReference type="OrthoDB" id="6500128at2759"/>
<dbReference type="InterPro" id="IPR017871">
    <property type="entry name" value="ABC_transporter-like_CS"/>
</dbReference>
<dbReference type="InterPro" id="IPR003593">
    <property type="entry name" value="AAA+_ATPase"/>
</dbReference>
<dbReference type="CDD" id="cd18577">
    <property type="entry name" value="ABC_6TM_Pgp_ABCB1_D1_like"/>
    <property type="match status" value="1"/>
</dbReference>
<dbReference type="PROSITE" id="PS50893">
    <property type="entry name" value="ABC_TRANSPORTER_2"/>
    <property type="match status" value="2"/>
</dbReference>
<evidence type="ECO:0000256" key="5">
    <source>
        <dbReference type="ARBA" id="ARBA00022741"/>
    </source>
</evidence>
<evidence type="ECO:0000256" key="4">
    <source>
        <dbReference type="ARBA" id="ARBA00022692"/>
    </source>
</evidence>
<dbReference type="GO" id="GO:0016887">
    <property type="term" value="F:ATP hydrolysis activity"/>
    <property type="evidence" value="ECO:0007669"/>
    <property type="project" value="InterPro"/>
</dbReference>
<comment type="caution">
    <text evidence="13">The sequence shown here is derived from an EMBL/GenBank/DDBJ whole genome shotgun (WGS) entry which is preliminary data.</text>
</comment>
<keyword evidence="14" id="KW-1185">Reference proteome</keyword>
<proteinExistence type="inferred from homology"/>
<feature type="transmembrane region" description="Helical" evidence="10">
    <location>
        <begin position="840"/>
        <end position="864"/>
    </location>
</feature>
<evidence type="ECO:0000259" key="11">
    <source>
        <dbReference type="PROSITE" id="PS50893"/>
    </source>
</evidence>
<feature type="transmembrane region" description="Helical" evidence="10">
    <location>
        <begin position="949"/>
        <end position="975"/>
    </location>
</feature>
<evidence type="ECO:0000256" key="9">
    <source>
        <dbReference type="SAM" id="MobiDB-lite"/>
    </source>
</evidence>
<dbReference type="Proteomes" id="UP000700596">
    <property type="component" value="Unassembled WGS sequence"/>
</dbReference>
<feature type="transmembrane region" description="Helical" evidence="10">
    <location>
        <begin position="723"/>
        <end position="747"/>
    </location>
</feature>
<feature type="domain" description="ABC transmembrane type-1" evidence="12">
    <location>
        <begin position="130"/>
        <end position="372"/>
    </location>
</feature>
<feature type="transmembrane region" description="Helical" evidence="10">
    <location>
        <begin position="346"/>
        <end position="367"/>
    </location>
</feature>
<dbReference type="InterPro" id="IPR003439">
    <property type="entry name" value="ABC_transporter-like_ATP-bd"/>
</dbReference>
<feature type="transmembrane region" description="Helical" evidence="10">
    <location>
        <begin position="767"/>
        <end position="795"/>
    </location>
</feature>
<dbReference type="PANTHER" id="PTHR43394">
    <property type="entry name" value="ATP-DEPENDENT PERMEASE MDL1, MITOCHONDRIAL"/>
    <property type="match status" value="1"/>
</dbReference>
<dbReference type="PANTHER" id="PTHR43394:SF18">
    <property type="entry name" value="ABC TRANSPORTER B FAMILY MEMBER 11-LIKE"/>
    <property type="match status" value="1"/>
</dbReference>
<dbReference type="InterPro" id="IPR036640">
    <property type="entry name" value="ABC1_TM_sf"/>
</dbReference>
<dbReference type="FunFam" id="1.20.1560.10:FF:000057">
    <property type="entry name" value="ABC multidrug transporter SitT"/>
    <property type="match status" value="1"/>
</dbReference>
<dbReference type="CDD" id="cd18578">
    <property type="entry name" value="ABC_6TM_Pgp_ABCB1_D2_like"/>
    <property type="match status" value="1"/>
</dbReference>
<protein>
    <submittedName>
        <fullName evidence="13">Leptomycin B resistance protein pmd1</fullName>
    </submittedName>
</protein>
<dbReference type="Pfam" id="PF00664">
    <property type="entry name" value="ABC_membrane"/>
    <property type="match status" value="2"/>
</dbReference>
<evidence type="ECO:0000256" key="7">
    <source>
        <dbReference type="ARBA" id="ARBA00022989"/>
    </source>
</evidence>
<keyword evidence="3" id="KW-0813">Transport</keyword>
<dbReference type="FunFam" id="3.40.50.300:FF:000967">
    <property type="entry name" value="ABC multidrug transporter mdr4"/>
    <property type="match status" value="2"/>
</dbReference>
<evidence type="ECO:0000256" key="10">
    <source>
        <dbReference type="SAM" id="Phobius"/>
    </source>
</evidence>
<feature type="domain" description="ABC transporter" evidence="11">
    <location>
        <begin position="1065"/>
        <end position="1304"/>
    </location>
</feature>
<evidence type="ECO:0000256" key="3">
    <source>
        <dbReference type="ARBA" id="ARBA00022448"/>
    </source>
</evidence>
<feature type="transmembrane region" description="Helical" evidence="10">
    <location>
        <begin position="870"/>
        <end position="891"/>
    </location>
</feature>
<dbReference type="InterPro" id="IPR039421">
    <property type="entry name" value="Type_1_exporter"/>
</dbReference>
<feature type="region of interest" description="Disordered" evidence="9">
    <location>
        <begin position="659"/>
        <end position="680"/>
    </location>
</feature>
<feature type="transmembrane region" description="Helical" evidence="10">
    <location>
        <begin position="987"/>
        <end position="1007"/>
    </location>
</feature>
<dbReference type="Gene3D" id="1.20.1560.10">
    <property type="entry name" value="ABC transporter type 1, transmembrane domain"/>
    <property type="match status" value="1"/>
</dbReference>
<feature type="domain" description="ABC transporter" evidence="11">
    <location>
        <begin position="410"/>
        <end position="655"/>
    </location>
</feature>
<sequence>MAVSSPAQPAPVPPGIPPANALVAEQVAEASQWSANESHDIDQSSMHRSSQWDPQIDRASIATAAQPHSWHHDLATIRQSFIRQILGLNPFKTSYFSLYRPLDDFQSRLILIINNFPPSEHDLNIRLVQLMGTAVGYFAVTFGWSVCWGIVGERVSRKTRERLVERALGMEMSYFDTVSPDMTSILTEKTQTIQLGTSEKVGLFIASISYFLAAFTVGFVLNPRLTAVLFVTVIPSMALIVCLGTNLVSRFSKQAAAWSEKAAAVAASAIRAVQVVQAFGVSEQLAKDHHSFLRAALRVGIKKSVAGAFMLGSVWFVAYSANALAFWYGNYLRFSDGSTSGEAGTIYAVVFLILDASFVVGQFGPFIQTFALAAAAGQAVFSILDAPPSEIDVYSTQGEILREEDFKQDISLQDVSFVYPARPQMKVLDDVTLTFQPGEVTGLVGTSGSGKSTITALLLRMYDPSVGKVMLGTKDARTLNLSSLRSHIALVTQTPVLFSGTILDNIKHGISSRETLSDEEILSRCSEAAAEAHCDFIAHLPDGIHTKVGSGHHSQLSGGQKQRITLARALVGKPSLLLLDEFTSAMDATSEAAVLENLKRSSSTSKRTTIIIAHRLATVKDADRIHIMKDGSVVETGRHEDLVKADGIYAGLIKAQQFDKKQPPSASSSSAVSNNESLRKEEGIKSRVHDMHNDTAPLLANDQAKKTSAQLISRSLKLSRKELPIIGLGLLASIVSGGIIIGEAIIFGNLVELLNDQSNSSRLKSQVTLFCLLFFVLAIIALLSHTTSGTAFGLVSEKLVVRVRDLSFRTILMQDISWFSQPGHAHHELMARLNSDSGSISGLSGVILGTIFSIATSVVGGIILAHIVAWRIAIVLLSAVPIMLLAGFLRLRILAQAEERHRSAYNAAAALASEACSSIQTVAALGREQDVLRLYRAAIQKPYEESLKFCIWGNTLLALSLSITYFVYALAYWWGSKQVRNGNYDQRAFFTVLPALLFSAQAAGQMFSLAPEITRAKTAAQSVFSLHDERPSIMTDSRPTTASSVDTSSDFTQPGQSARANSGQLEFCEVSLKYETRPNVFALDGVSFSIKAGEYVAFVGRSGAGKSSTMQLIERFHDPTYGSILLDNRNIRGEPVQAHRAKLGLVEQEPDLFPGSVKFNISLGAKPGAKVSDEDVVAVTKKCGLHEFIMSLPEGYNTDVGSHGSKLSGGQRQRIAIARALIRDPEVLLLDEATSQLDANTEREIRKAIAAASSGRTTIMIAHRLASVQHADRIFVFEAGKIVEVGRHDELVAQGGIYAGMVAAQELE</sequence>
<dbReference type="PROSITE" id="PS00211">
    <property type="entry name" value="ABC_TRANSPORTER_1"/>
    <property type="match status" value="2"/>
</dbReference>
<feature type="region of interest" description="Disordered" evidence="9">
    <location>
        <begin position="1034"/>
        <end position="1058"/>
    </location>
</feature>
<evidence type="ECO:0000256" key="2">
    <source>
        <dbReference type="ARBA" id="ARBA00007577"/>
    </source>
</evidence>
<keyword evidence="4 10" id="KW-0812">Transmembrane</keyword>
<keyword evidence="6" id="KW-0067">ATP-binding</keyword>
<reference evidence="13" key="1">
    <citation type="journal article" date="2021" name="Nat. Commun.">
        <title>Genetic determinants of endophytism in the Arabidopsis root mycobiome.</title>
        <authorList>
            <person name="Mesny F."/>
            <person name="Miyauchi S."/>
            <person name="Thiergart T."/>
            <person name="Pickel B."/>
            <person name="Atanasova L."/>
            <person name="Karlsson M."/>
            <person name="Huettel B."/>
            <person name="Barry K.W."/>
            <person name="Haridas S."/>
            <person name="Chen C."/>
            <person name="Bauer D."/>
            <person name="Andreopoulos W."/>
            <person name="Pangilinan J."/>
            <person name="LaButti K."/>
            <person name="Riley R."/>
            <person name="Lipzen A."/>
            <person name="Clum A."/>
            <person name="Drula E."/>
            <person name="Henrissat B."/>
            <person name="Kohler A."/>
            <person name="Grigoriev I.V."/>
            <person name="Martin F.M."/>
            <person name="Hacquard S."/>
        </authorList>
    </citation>
    <scope>NUCLEOTIDE SEQUENCE</scope>
    <source>
        <strain evidence="13">MPI-CAGE-CH-0243</strain>
    </source>
</reference>
<evidence type="ECO:0000256" key="1">
    <source>
        <dbReference type="ARBA" id="ARBA00004141"/>
    </source>
</evidence>
<feature type="transmembrane region" description="Helical" evidence="10">
    <location>
        <begin position="304"/>
        <end position="326"/>
    </location>
</feature>
<keyword evidence="8 10" id="KW-0472">Membrane</keyword>
<dbReference type="SUPFAM" id="SSF90123">
    <property type="entry name" value="ABC transporter transmembrane region"/>
    <property type="match status" value="2"/>
</dbReference>
<evidence type="ECO:0000256" key="6">
    <source>
        <dbReference type="ARBA" id="ARBA00022840"/>
    </source>
</evidence>
<accession>A0A9P9J259</accession>
<evidence type="ECO:0000313" key="14">
    <source>
        <dbReference type="Proteomes" id="UP000700596"/>
    </source>
</evidence>
<feature type="domain" description="ABC transmembrane type-1" evidence="12">
    <location>
        <begin position="728"/>
        <end position="1015"/>
    </location>
</feature>
<dbReference type="Pfam" id="PF00005">
    <property type="entry name" value="ABC_tran"/>
    <property type="match status" value="2"/>
</dbReference>
<dbReference type="GO" id="GO:0005524">
    <property type="term" value="F:ATP binding"/>
    <property type="evidence" value="ECO:0007669"/>
    <property type="project" value="UniProtKB-KW"/>
</dbReference>
<keyword evidence="5" id="KW-0547">Nucleotide-binding</keyword>
<dbReference type="SUPFAM" id="SSF52540">
    <property type="entry name" value="P-loop containing nucleoside triphosphate hydrolases"/>
    <property type="match status" value="2"/>
</dbReference>